<dbReference type="AlphaFoldDB" id="A0A4R6QIM6"/>
<evidence type="ECO:0000313" key="2">
    <source>
        <dbReference type="EMBL" id="TDP62462.1"/>
    </source>
</evidence>
<accession>A0A4R6QIM6</accession>
<organism evidence="2 3">
    <name type="scientific">Roseateles toxinivorans</name>
    <dbReference type="NCBI Taxonomy" id="270368"/>
    <lineage>
        <taxon>Bacteria</taxon>
        <taxon>Pseudomonadati</taxon>
        <taxon>Pseudomonadota</taxon>
        <taxon>Betaproteobacteria</taxon>
        <taxon>Burkholderiales</taxon>
        <taxon>Sphaerotilaceae</taxon>
        <taxon>Roseateles</taxon>
    </lineage>
</organism>
<evidence type="ECO:0000313" key="3">
    <source>
        <dbReference type="Proteomes" id="UP000295361"/>
    </source>
</evidence>
<dbReference type="InterPro" id="IPR035068">
    <property type="entry name" value="TldD/PmbA_N"/>
</dbReference>
<dbReference type="Proteomes" id="UP000295361">
    <property type="component" value="Unassembled WGS sequence"/>
</dbReference>
<comment type="caution">
    <text evidence="2">The sequence shown here is derived from an EMBL/GenBank/DDBJ whole genome shotgun (WGS) entry which is preliminary data.</text>
</comment>
<dbReference type="InterPro" id="IPR036059">
    <property type="entry name" value="TldD/PmbA_sf"/>
</dbReference>
<feature type="domain" description="Metalloprotease TldD/E C-terminal" evidence="1">
    <location>
        <begin position="235"/>
        <end position="432"/>
    </location>
</feature>
<keyword evidence="3" id="KW-1185">Reference proteome</keyword>
<dbReference type="GO" id="GO:0006508">
    <property type="term" value="P:proteolysis"/>
    <property type="evidence" value="ECO:0007669"/>
    <property type="project" value="UniProtKB-KW"/>
</dbReference>
<dbReference type="InterPro" id="IPR045569">
    <property type="entry name" value="Metalloprtase-TldD/E_C"/>
</dbReference>
<dbReference type="EMBL" id="SNXS01000007">
    <property type="protein sequence ID" value="TDP62462.1"/>
    <property type="molecule type" value="Genomic_DNA"/>
</dbReference>
<dbReference type="GO" id="GO:0008237">
    <property type="term" value="F:metallopeptidase activity"/>
    <property type="evidence" value="ECO:0007669"/>
    <property type="project" value="InterPro"/>
</dbReference>
<gene>
    <name evidence="2" type="ORF">DES47_10740</name>
</gene>
<dbReference type="Pfam" id="PF19289">
    <property type="entry name" value="PmbA_TldD_3rd"/>
    <property type="match status" value="1"/>
</dbReference>
<dbReference type="InParanoid" id="A0A4R6QIM6"/>
<evidence type="ECO:0000259" key="1">
    <source>
        <dbReference type="Pfam" id="PF19289"/>
    </source>
</evidence>
<dbReference type="InterPro" id="IPR047657">
    <property type="entry name" value="PmbA"/>
</dbReference>
<dbReference type="PANTHER" id="PTHR43421">
    <property type="entry name" value="METALLOPROTEASE PMBA"/>
    <property type="match status" value="1"/>
</dbReference>
<dbReference type="RefSeq" id="WP_166652120.1">
    <property type="nucleotide sequence ID" value="NZ_SNXS01000007.1"/>
</dbReference>
<keyword evidence="2" id="KW-0378">Hydrolase</keyword>
<dbReference type="PANTHER" id="PTHR43421:SF1">
    <property type="entry name" value="METALLOPROTEASE PMBA"/>
    <property type="match status" value="1"/>
</dbReference>
<proteinExistence type="predicted"/>
<dbReference type="GO" id="GO:0005829">
    <property type="term" value="C:cytosol"/>
    <property type="evidence" value="ECO:0007669"/>
    <property type="project" value="TreeGrafter"/>
</dbReference>
<protein>
    <submittedName>
        <fullName evidence="2">Putative Zn-dependent protease</fullName>
    </submittedName>
</protein>
<dbReference type="SUPFAM" id="SSF111283">
    <property type="entry name" value="Putative modulator of DNA gyrase, PmbA/TldD"/>
    <property type="match status" value="1"/>
</dbReference>
<sequence length="433" mass="45797">MEKTNRLSNRLQDAAEQALALMRAQGFDQAQVSASAVVQDELNIAHNHASLMRSTESQKLSLLGLIDGRKASTELTEFGVEGLRERIASLFADASGAPQDAANAVSSGQRANIVQGPQQGDVGQLADTVAELLAFRERETPLMMLDEGAAAHLLAQSHTVTSEGSELSCSLGWYSLSAFGTAREGKQSSSFNYAGGNTDDLRALPAAEHFGIGEMLRDTSQQIHTRPIDGNFVGEVLLTPPAVADLLAWLQGQLSDMQLINGSSLYRDQVGAQIASPHLSLRSRFDAPGVAAISGDAFATPPLEVLREGRLLTLTPSLYASRKTGLPHVPVAGSGWEIAAGQTSRAELLGAMPRGAVVGRLSMGNPAPNGDFSGVIKNSFGVQDGLIGPALSEVMITGNIATMLREVRAVSRERIDTGALLLPWLRIAGLHFS</sequence>
<dbReference type="Gene3D" id="3.30.2290.10">
    <property type="entry name" value="PmbA/TldD superfamily"/>
    <property type="match status" value="1"/>
</dbReference>
<keyword evidence="2" id="KW-0645">Protease</keyword>
<reference evidence="2 3" key="1">
    <citation type="submission" date="2019-03" db="EMBL/GenBank/DDBJ databases">
        <title>Genomic Encyclopedia of Type Strains, Phase IV (KMG-IV): sequencing the most valuable type-strain genomes for metagenomic binning, comparative biology and taxonomic classification.</title>
        <authorList>
            <person name="Goeker M."/>
        </authorList>
    </citation>
    <scope>NUCLEOTIDE SEQUENCE [LARGE SCALE GENOMIC DNA]</scope>
    <source>
        <strain evidence="2 3">DSM 16998</strain>
    </source>
</reference>
<name>A0A4R6QIM6_9BURK</name>